<sequence>MAEQSRTRASRAMIAQAAVATASDSEAPRRVENSWVDSGPVKVSSSLQHWLELKQVLDDLEAEELAENFKELMTSNIINELSPLERRDLKMFLSQRRVLLPSSSDLSLRDQLIGLLSLRKQDRSGVSSSSAAESSWTLRERGQSMSLSRATEALSKLLVKAPMFTGSQNDDPDERLMYYQNACQVVQTTREQQIQCIFLVLGGEALTLWTTELKWNNHQSPTAVFEALKNRLFGAAGQMLSMAEFRELTFQCKHGESALESFNAMVTTAQRLQKKLPKGMHSEEVLVNSLLGAVRGHPWALNVLNDPPTNLAQFVQKCRIGIVNTSAENTTFYATNKYGKKKNKKGKDGRVLRCHKCKSQYHLYRRCPEADEEDDIRFANLMAVYSSSDGISEGETEQQVHFVTNDDTQNHDDDVLQELDVFSSTKRGVLYAPDAPKIKLYIDTGAPKSVVGNRTLQS</sequence>
<protein>
    <submittedName>
        <fullName evidence="1">Uncharacterized protein</fullName>
    </submittedName>
</protein>
<reference evidence="2" key="1">
    <citation type="journal article" date="2019" name="Nat. Commun.">
        <title>Expansion of phycobilisome linker gene families in mesophilic red algae.</title>
        <authorList>
            <person name="Lee J."/>
            <person name="Kim D."/>
            <person name="Bhattacharya D."/>
            <person name="Yoon H.S."/>
        </authorList>
    </citation>
    <scope>NUCLEOTIDE SEQUENCE [LARGE SCALE GENOMIC DNA]</scope>
    <source>
        <strain evidence="2">CCMP 1328</strain>
    </source>
</reference>
<evidence type="ECO:0000313" key="1">
    <source>
        <dbReference type="EMBL" id="KAA8493147.1"/>
    </source>
</evidence>
<dbReference type="Proteomes" id="UP000324585">
    <property type="component" value="Unassembled WGS sequence"/>
</dbReference>
<organism evidence="1 2">
    <name type="scientific">Porphyridium purpureum</name>
    <name type="common">Red alga</name>
    <name type="synonym">Porphyridium cruentum</name>
    <dbReference type="NCBI Taxonomy" id="35688"/>
    <lineage>
        <taxon>Eukaryota</taxon>
        <taxon>Rhodophyta</taxon>
        <taxon>Bangiophyceae</taxon>
        <taxon>Porphyridiales</taxon>
        <taxon>Porphyridiaceae</taxon>
        <taxon>Porphyridium</taxon>
    </lineage>
</organism>
<evidence type="ECO:0000313" key="2">
    <source>
        <dbReference type="Proteomes" id="UP000324585"/>
    </source>
</evidence>
<gene>
    <name evidence="1" type="ORF">FVE85_8592</name>
</gene>
<dbReference type="EMBL" id="VRMN01000007">
    <property type="protein sequence ID" value="KAA8493147.1"/>
    <property type="molecule type" value="Genomic_DNA"/>
</dbReference>
<name>A0A5J4YRU6_PORPP</name>
<accession>A0A5J4YRU6</accession>
<dbReference type="AlphaFoldDB" id="A0A5J4YRU6"/>
<proteinExistence type="predicted"/>
<keyword evidence="2" id="KW-1185">Reference proteome</keyword>
<comment type="caution">
    <text evidence="1">The sequence shown here is derived from an EMBL/GenBank/DDBJ whole genome shotgun (WGS) entry which is preliminary data.</text>
</comment>